<keyword evidence="2" id="KW-1185">Reference proteome</keyword>
<sequence length="66" mass="7763">MDILVICVLIKIMLWGLKNRPIKGNKSIFYDDYLMHKIDEKGNIKIPQNYYEKKNVKCVKNCFALG</sequence>
<dbReference type="Proteomes" id="UP000001934">
    <property type="component" value="Chromosome"/>
</dbReference>
<proteinExistence type="predicted"/>
<evidence type="ECO:0000313" key="2">
    <source>
        <dbReference type="Proteomes" id="UP000001934"/>
    </source>
</evidence>
<gene>
    <name evidence="1" type="ordered locus">AYWB_643</name>
</gene>
<dbReference type="AlphaFoldDB" id="Q2NII3"/>
<protein>
    <submittedName>
        <fullName evidence="1">Uncharacterized protein</fullName>
    </submittedName>
</protein>
<evidence type="ECO:0000313" key="1">
    <source>
        <dbReference type="EMBL" id="ABC65760.1"/>
    </source>
</evidence>
<accession>Q2NII3</accession>
<name>Q2NII3_AYWBP</name>
<dbReference type="eggNOG" id="COG0210">
    <property type="taxonomic scope" value="Bacteria"/>
</dbReference>
<dbReference type="KEGG" id="ayw:AYWB_643"/>
<organism evidence="1 2">
    <name type="scientific">Aster yellows witches'-broom phytoplasma (strain AYWB)</name>
    <dbReference type="NCBI Taxonomy" id="322098"/>
    <lineage>
        <taxon>Bacteria</taxon>
        <taxon>Bacillati</taxon>
        <taxon>Mycoplasmatota</taxon>
        <taxon>Mollicutes</taxon>
        <taxon>Acholeplasmatales</taxon>
        <taxon>Acholeplasmataceae</taxon>
        <taxon>Candidatus Phytoplasma</taxon>
        <taxon>16SrI (Aster yellows group)</taxon>
    </lineage>
</organism>
<reference evidence="1 2" key="1">
    <citation type="journal article" date="2006" name="J. Bacteriol.">
        <title>Living with genome instability: the adaptation of phytoplasmas to diverse environments of their insect and plant hosts.</title>
        <authorList>
            <person name="Bai X."/>
            <person name="Zhang J."/>
            <person name="Ewing A."/>
            <person name="Miller S.A."/>
            <person name="Jancso Radek A."/>
            <person name="Shevchenko D.V."/>
            <person name="Tsukerman K."/>
            <person name="Walunas T."/>
            <person name="Lapidus A."/>
            <person name="Campbell J.W."/>
            <person name="Hogenhout S.A."/>
        </authorList>
    </citation>
    <scope>NUCLEOTIDE SEQUENCE [LARGE SCALE GENOMIC DNA]</scope>
    <source>
        <strain evidence="1 2">AYWB</strain>
    </source>
</reference>
<dbReference type="PhylomeDB" id="Q2NII3"/>
<dbReference type="EMBL" id="CP000061">
    <property type="protein sequence ID" value="ABC65760.1"/>
    <property type="molecule type" value="Genomic_DNA"/>
</dbReference>
<dbReference type="HOGENOM" id="CLU_205663_0_0_14"/>